<evidence type="ECO:0000256" key="3">
    <source>
        <dbReference type="SAM" id="SignalP"/>
    </source>
</evidence>
<keyword evidence="1 3" id="KW-0732">Signal</keyword>
<dbReference type="AlphaFoldDB" id="A0A4P7IFA1"/>
<sequence>MMNRRTMRRVFTAGVGLALAIPLAACGSDGGDGGSDGESFEFTVQSVYGPEAEQTKALLEWTEAITEDTDGNVTFEFAYGPTLAPLAEVEEAMSSGLVDIALGLPSYSPEKFPINSVLPELAHLVDASPVLGTLQMGSFMETGFDKDVVGEIEALGLKTLMPMWGYLNEYTLICKDKPVSSLAEAKGRKVRVPGTIWANEVEALGMEPVFLPSDEQFDAYQRGMFDCIVQNWGDMVHTGLLQESNYLMTDPEVGLTGWASLHLSMGQDQWDSMPLDYQQAFWDNLSKHNERFVQSGFINSKNADAVVEEKGIEIVEFEDDLREALREYQAANVESVKERLDGLVEDPDALVDGLVEDVEEWKSVLTDDLDMGEYEQYGTWAEWMQAEGDGEVDVSAWSDYLQENIYGPRRPE</sequence>
<evidence type="ECO:0000256" key="2">
    <source>
        <dbReference type="SAM" id="Coils"/>
    </source>
</evidence>
<keyword evidence="2" id="KW-0175">Coiled coil</keyword>
<dbReference type="KEGG" id="nsn:EXE58_11035"/>
<dbReference type="GO" id="GO:0055085">
    <property type="term" value="P:transmembrane transport"/>
    <property type="evidence" value="ECO:0007669"/>
    <property type="project" value="InterPro"/>
</dbReference>
<accession>A0A4P7IFA1</accession>
<evidence type="ECO:0008006" key="6">
    <source>
        <dbReference type="Google" id="ProtNLM"/>
    </source>
</evidence>
<dbReference type="InterPro" id="IPR018389">
    <property type="entry name" value="DctP_fam"/>
</dbReference>
<feature type="signal peptide" evidence="3">
    <location>
        <begin position="1"/>
        <end position="27"/>
    </location>
</feature>
<dbReference type="OrthoDB" id="9815946at2"/>
<dbReference type="Pfam" id="PF03480">
    <property type="entry name" value="DctP"/>
    <property type="match status" value="1"/>
</dbReference>
<feature type="coiled-coil region" evidence="2">
    <location>
        <begin position="307"/>
        <end position="334"/>
    </location>
</feature>
<proteinExistence type="predicted"/>
<dbReference type="EMBL" id="CP038436">
    <property type="protein sequence ID" value="QBX55944.1"/>
    <property type="molecule type" value="Genomic_DNA"/>
</dbReference>
<dbReference type="RefSeq" id="WP_135267935.1">
    <property type="nucleotide sequence ID" value="NZ_CP038436.1"/>
</dbReference>
<dbReference type="PANTHER" id="PTHR33376:SF15">
    <property type="entry name" value="BLL6794 PROTEIN"/>
    <property type="match status" value="1"/>
</dbReference>
<reference evidence="4 5" key="1">
    <citation type="submission" date="2019-03" db="EMBL/GenBank/DDBJ databases">
        <title>Three New Species of Nocardioides, Nocardioides euryhalodurans sp. nov., Nocardioides seonyuensis sp. nov. and Nocardioides eburneoflavus sp. nov. Iolated from Soil.</title>
        <authorList>
            <person name="Roh S.G."/>
            <person name="Lee C."/>
            <person name="Kim M.-K."/>
            <person name="Kim S.B."/>
        </authorList>
    </citation>
    <scope>NUCLEOTIDE SEQUENCE [LARGE SCALE GENOMIC DNA]</scope>
    <source>
        <strain evidence="4 5">MMS17-SY207-3</strain>
    </source>
</reference>
<organism evidence="4 5">
    <name type="scientific">Nocardioides seonyuensis</name>
    <dbReference type="NCBI Taxonomy" id="2518371"/>
    <lineage>
        <taxon>Bacteria</taxon>
        <taxon>Bacillati</taxon>
        <taxon>Actinomycetota</taxon>
        <taxon>Actinomycetes</taxon>
        <taxon>Propionibacteriales</taxon>
        <taxon>Nocardioidaceae</taxon>
        <taxon>Nocardioides</taxon>
    </lineage>
</organism>
<dbReference type="Proteomes" id="UP000294853">
    <property type="component" value="Chromosome"/>
</dbReference>
<evidence type="ECO:0000313" key="4">
    <source>
        <dbReference type="EMBL" id="QBX55944.1"/>
    </source>
</evidence>
<feature type="chain" id="PRO_5020188558" description="C4-dicarboxylate ABC transporter substrate-binding protein" evidence="3">
    <location>
        <begin position="28"/>
        <end position="412"/>
    </location>
</feature>
<protein>
    <recommendedName>
        <fullName evidence="6">C4-dicarboxylate ABC transporter substrate-binding protein</fullName>
    </recommendedName>
</protein>
<dbReference type="InterPro" id="IPR038404">
    <property type="entry name" value="TRAP_DctP_sf"/>
</dbReference>
<keyword evidence="5" id="KW-1185">Reference proteome</keyword>
<evidence type="ECO:0000313" key="5">
    <source>
        <dbReference type="Proteomes" id="UP000294853"/>
    </source>
</evidence>
<dbReference type="PANTHER" id="PTHR33376">
    <property type="match status" value="1"/>
</dbReference>
<gene>
    <name evidence="4" type="ORF">EXE58_11035</name>
</gene>
<name>A0A4P7IFA1_9ACTN</name>
<dbReference type="Gene3D" id="3.40.190.170">
    <property type="entry name" value="Bacterial extracellular solute-binding protein, family 7"/>
    <property type="match status" value="1"/>
</dbReference>
<evidence type="ECO:0000256" key="1">
    <source>
        <dbReference type="ARBA" id="ARBA00022729"/>
    </source>
</evidence>